<name>A0A0F3IW27_9PROT</name>
<proteinExistence type="predicted"/>
<dbReference type="Proteomes" id="UP000033774">
    <property type="component" value="Unassembled WGS sequence"/>
</dbReference>
<protein>
    <submittedName>
        <fullName evidence="1">Uncharacterized protein</fullName>
    </submittedName>
</protein>
<organism evidence="1 2">
    <name type="scientific">Elstera litoralis</name>
    <dbReference type="NCBI Taxonomy" id="552518"/>
    <lineage>
        <taxon>Bacteria</taxon>
        <taxon>Pseudomonadati</taxon>
        <taxon>Pseudomonadota</taxon>
        <taxon>Alphaproteobacteria</taxon>
        <taxon>Rhodospirillales</taxon>
        <taxon>Rhodospirillaceae</taxon>
        <taxon>Elstera</taxon>
    </lineage>
</organism>
<comment type="caution">
    <text evidence="1">The sequence shown here is derived from an EMBL/GenBank/DDBJ whole genome shotgun (WGS) entry which is preliminary data.</text>
</comment>
<dbReference type="RefSeq" id="WP_045774453.1">
    <property type="nucleotide sequence ID" value="NZ_LAJY01000038.1"/>
</dbReference>
<evidence type="ECO:0000313" key="1">
    <source>
        <dbReference type="EMBL" id="KJV10832.1"/>
    </source>
</evidence>
<dbReference type="PATRIC" id="fig|552518.3.peg.2537"/>
<dbReference type="AlphaFoldDB" id="A0A0F3IW27"/>
<gene>
    <name evidence="1" type="ORF">VZ95_02380</name>
</gene>
<evidence type="ECO:0000313" key="2">
    <source>
        <dbReference type="Proteomes" id="UP000033774"/>
    </source>
</evidence>
<keyword evidence="2" id="KW-1185">Reference proteome</keyword>
<dbReference type="OrthoDB" id="670612at2"/>
<dbReference type="EMBL" id="LAJY01000038">
    <property type="protein sequence ID" value="KJV10832.1"/>
    <property type="molecule type" value="Genomic_DNA"/>
</dbReference>
<reference evidence="1 2" key="1">
    <citation type="submission" date="2015-03" db="EMBL/GenBank/DDBJ databases">
        <title>Draft genome sequence of Elstera litoralis.</title>
        <authorList>
            <person name="Rahalkar M.C."/>
            <person name="Dhakephalkar P.K."/>
            <person name="Pore S.D."/>
            <person name="Arora P."/>
            <person name="Kapse N.G."/>
            <person name="Pandit P.S."/>
        </authorList>
    </citation>
    <scope>NUCLEOTIDE SEQUENCE [LARGE SCALE GENOMIC DNA]</scope>
    <source>
        <strain evidence="1 2">Dia-1</strain>
    </source>
</reference>
<accession>A0A0F3IW27</accession>
<sequence length="143" mass="14911">MTSPLNPFVGTWAYRSLLNDPDLATSFNDLEFGRGTLVIAQDAAGSLTGTIGGPGWQLALYGGFGFGSAEPTRFRGSGVIGGEEWIYDYFALAVPVWPNSSPTLQTPALIGSITRVIPHSGSSPGTVNPAGVVASFYAVRQSA</sequence>